<accession>A0ABV7HC71</accession>
<dbReference type="Proteomes" id="UP001595476">
    <property type="component" value="Unassembled WGS sequence"/>
</dbReference>
<evidence type="ECO:0000313" key="5">
    <source>
        <dbReference type="EMBL" id="MFC3151519.1"/>
    </source>
</evidence>
<dbReference type="PANTHER" id="PTHR35936:SF25">
    <property type="entry name" value="ABC TRANSPORTER SUBSTRATE-BINDING PROTEIN"/>
    <property type="match status" value="1"/>
</dbReference>
<keyword evidence="2 3" id="KW-0732">Signal</keyword>
<comment type="caution">
    <text evidence="5">The sequence shown here is derived from an EMBL/GenBank/DDBJ whole genome shotgun (WGS) entry which is preliminary data.</text>
</comment>
<dbReference type="InterPro" id="IPR001638">
    <property type="entry name" value="Solute-binding_3/MltF_N"/>
</dbReference>
<reference evidence="6" key="1">
    <citation type="journal article" date="2019" name="Int. J. Syst. Evol. Microbiol.">
        <title>The Global Catalogue of Microorganisms (GCM) 10K type strain sequencing project: providing services to taxonomists for standard genome sequencing and annotation.</title>
        <authorList>
            <consortium name="The Broad Institute Genomics Platform"/>
            <consortium name="The Broad Institute Genome Sequencing Center for Infectious Disease"/>
            <person name="Wu L."/>
            <person name="Ma J."/>
        </authorList>
    </citation>
    <scope>NUCLEOTIDE SEQUENCE [LARGE SCALE GENOMIC DNA]</scope>
    <source>
        <strain evidence="6">KCTC 52438</strain>
    </source>
</reference>
<evidence type="ECO:0000259" key="4">
    <source>
        <dbReference type="Pfam" id="PF00497"/>
    </source>
</evidence>
<dbReference type="Pfam" id="PF00497">
    <property type="entry name" value="SBP_bac_3"/>
    <property type="match status" value="1"/>
</dbReference>
<evidence type="ECO:0000313" key="6">
    <source>
        <dbReference type="Proteomes" id="UP001595476"/>
    </source>
</evidence>
<comment type="similarity">
    <text evidence="1">Belongs to the bacterial solute-binding protein 3 family.</text>
</comment>
<name>A0ABV7HC71_9GAMM</name>
<dbReference type="EMBL" id="JBHRSZ010000004">
    <property type="protein sequence ID" value="MFC3151519.1"/>
    <property type="molecule type" value="Genomic_DNA"/>
</dbReference>
<gene>
    <name evidence="5" type="ORF">ACFOEK_10820</name>
</gene>
<evidence type="ECO:0000256" key="1">
    <source>
        <dbReference type="ARBA" id="ARBA00010333"/>
    </source>
</evidence>
<keyword evidence="6" id="KW-1185">Reference proteome</keyword>
<organism evidence="5 6">
    <name type="scientific">Litoribrevibacter euphylliae</name>
    <dbReference type="NCBI Taxonomy" id="1834034"/>
    <lineage>
        <taxon>Bacteria</taxon>
        <taxon>Pseudomonadati</taxon>
        <taxon>Pseudomonadota</taxon>
        <taxon>Gammaproteobacteria</taxon>
        <taxon>Oceanospirillales</taxon>
        <taxon>Oceanospirillaceae</taxon>
        <taxon>Litoribrevibacter</taxon>
    </lineage>
</organism>
<feature type="chain" id="PRO_5046673266" evidence="3">
    <location>
        <begin position="19"/>
        <end position="258"/>
    </location>
</feature>
<evidence type="ECO:0000256" key="2">
    <source>
        <dbReference type="ARBA" id="ARBA00022729"/>
    </source>
</evidence>
<dbReference type="RefSeq" id="WP_386720430.1">
    <property type="nucleotide sequence ID" value="NZ_JBHRSZ010000004.1"/>
</dbReference>
<feature type="domain" description="Solute-binding protein family 3/N-terminal" evidence="4">
    <location>
        <begin position="23"/>
        <end position="257"/>
    </location>
</feature>
<protein>
    <submittedName>
        <fullName evidence="5">Substrate-binding periplasmic protein</fullName>
    </submittedName>
</protein>
<dbReference type="SUPFAM" id="SSF53850">
    <property type="entry name" value="Periplasmic binding protein-like II"/>
    <property type="match status" value="1"/>
</dbReference>
<sequence>MKLVIALTLSLLSALSQAQTNVKVFGDDAYPPYSFKDKKGQMTGIYSVVLREIFEKMPEYRVSLEGYPWKRGLNEIERGKIFALYPPYKREKQRPYMEYEMPILDEQLVVFCHEKALLQPREHWPKDYYGLTVGNNAGFSAGGDEFWAAVKRGDIKVEETKGTSKNLLKLIAGRIDCYMNDGLSIQWELKSLQKKGKYNGISIKKGAVISSEQGYLGFVTNGRQFPYKSAFKEKYHLILQEMKSSGRIDQIIKDFINQ</sequence>
<evidence type="ECO:0000256" key="3">
    <source>
        <dbReference type="SAM" id="SignalP"/>
    </source>
</evidence>
<dbReference type="Gene3D" id="3.40.190.10">
    <property type="entry name" value="Periplasmic binding protein-like II"/>
    <property type="match status" value="2"/>
</dbReference>
<dbReference type="PANTHER" id="PTHR35936">
    <property type="entry name" value="MEMBRANE-BOUND LYTIC MUREIN TRANSGLYCOSYLASE F"/>
    <property type="match status" value="1"/>
</dbReference>
<proteinExistence type="inferred from homology"/>
<feature type="signal peptide" evidence="3">
    <location>
        <begin position="1"/>
        <end position="18"/>
    </location>
</feature>